<accession>A0A2P2NVR3</accession>
<dbReference type="AlphaFoldDB" id="A0A2P2NVR3"/>
<reference evidence="1" key="1">
    <citation type="submission" date="2018-02" db="EMBL/GenBank/DDBJ databases">
        <title>Rhizophora mucronata_Transcriptome.</title>
        <authorList>
            <person name="Meera S.P."/>
            <person name="Sreeshan A."/>
            <person name="Augustine A."/>
        </authorList>
    </citation>
    <scope>NUCLEOTIDE SEQUENCE</scope>
    <source>
        <tissue evidence="1">Leaf</tissue>
    </source>
</reference>
<organism evidence="1">
    <name type="scientific">Rhizophora mucronata</name>
    <name type="common">Asiatic mangrove</name>
    <dbReference type="NCBI Taxonomy" id="61149"/>
    <lineage>
        <taxon>Eukaryota</taxon>
        <taxon>Viridiplantae</taxon>
        <taxon>Streptophyta</taxon>
        <taxon>Embryophyta</taxon>
        <taxon>Tracheophyta</taxon>
        <taxon>Spermatophyta</taxon>
        <taxon>Magnoliopsida</taxon>
        <taxon>eudicotyledons</taxon>
        <taxon>Gunneridae</taxon>
        <taxon>Pentapetalae</taxon>
        <taxon>rosids</taxon>
        <taxon>fabids</taxon>
        <taxon>Malpighiales</taxon>
        <taxon>Rhizophoraceae</taxon>
        <taxon>Rhizophora</taxon>
    </lineage>
</organism>
<evidence type="ECO:0000313" key="1">
    <source>
        <dbReference type="EMBL" id="MBX46592.1"/>
    </source>
</evidence>
<name>A0A2P2NVR3_RHIMU</name>
<proteinExistence type="predicted"/>
<sequence length="60" mass="7001">MLAMPYCCEYAVSNPYEGSNLYIKAYSPYSFVWKEKTTLSSILSSILIYYPTFIRKVENL</sequence>
<dbReference type="EMBL" id="GGEC01066108">
    <property type="protein sequence ID" value="MBX46592.1"/>
    <property type="molecule type" value="Transcribed_RNA"/>
</dbReference>
<protein>
    <submittedName>
        <fullName evidence="1">Uncharacterized protein</fullName>
    </submittedName>
</protein>